<dbReference type="SUPFAM" id="SSF48726">
    <property type="entry name" value="Immunoglobulin"/>
    <property type="match status" value="3"/>
</dbReference>
<dbReference type="InterPro" id="IPR013106">
    <property type="entry name" value="Ig_V-set"/>
</dbReference>
<dbReference type="SMART" id="SM00408">
    <property type="entry name" value="IGc2"/>
    <property type="match status" value="2"/>
</dbReference>
<dbReference type="Proteomes" id="UP000295192">
    <property type="component" value="Unassembled WGS sequence"/>
</dbReference>
<keyword evidence="2" id="KW-0812">Transmembrane</keyword>
<feature type="region of interest" description="Disordered" evidence="1">
    <location>
        <begin position="1"/>
        <end position="44"/>
    </location>
</feature>
<comment type="caution">
    <text evidence="4">The sequence shown here is derived from an EMBL/GenBank/DDBJ whole genome shotgun (WGS) entry which is preliminary data.</text>
</comment>
<reference evidence="4 5" key="1">
    <citation type="journal article" date="2019" name="J. Hered.">
        <title>An Improved Genome Assembly for Drosophila navojoa, the Basal Species in the mojavensis Cluster.</title>
        <authorList>
            <person name="Vanderlinde T."/>
            <person name="Dupim E.G."/>
            <person name="Nazario-Yepiz N.O."/>
            <person name="Carvalho A.B."/>
        </authorList>
    </citation>
    <scope>NUCLEOTIDE SEQUENCE [LARGE SCALE GENOMIC DNA]</scope>
    <source>
        <strain evidence="4">Navoj_Jal97</strain>
        <tissue evidence="4">Whole organism</tissue>
    </source>
</reference>
<proteinExistence type="predicted"/>
<dbReference type="CDD" id="cd00099">
    <property type="entry name" value="IgV"/>
    <property type="match status" value="1"/>
</dbReference>
<dbReference type="Pfam" id="PF07686">
    <property type="entry name" value="V-set"/>
    <property type="match status" value="1"/>
</dbReference>
<feature type="transmembrane region" description="Helical" evidence="2">
    <location>
        <begin position="657"/>
        <end position="683"/>
    </location>
</feature>
<dbReference type="PANTHER" id="PTHR23278:SF4">
    <property type="entry name" value="SIDESTEP, ISOFORM C"/>
    <property type="match status" value="1"/>
</dbReference>
<feature type="domain" description="Ig-like" evidence="3">
    <location>
        <begin position="291"/>
        <end position="376"/>
    </location>
</feature>
<feature type="compositionally biased region" description="Polar residues" evidence="1">
    <location>
        <begin position="1"/>
        <end position="14"/>
    </location>
</feature>
<sequence length="794" mass="85937">MRFTTSGIATFANWQQQPQQQPEQRQQQQQQQLEHNTHRKSRTRTALFTGKTVSIVVPLMFLLLLQQPTAIRAEEESQDFQKNIPARLVWAAAGKTVELPCDLTPPTPQDSVKLLLWFKDTTGIPLYSLDSRGGNVKLAPHAAIASDLGQRLFFSIGDNPKDSRLQIKDVKPEDGGVYRCRIDFFNSPTRNFRHNLTLVETAARAGACARAGWGQSKDRRRLTLGNSCITNSFDSRAQYVLMWDANITTSILTLKVTAENDNAELTCRASNPWFSGGAIEDKRIIRVAYPPTVSVHLANEDPSRMVTRAEGQNVTFKCRADARPPVTSYSWFKNGMRMSGESSEIMHLTHLERESAGAYACGATNTEGETRSSSLTLKVQFSPRCKPGSEQTSIGAINMHSIQVKCEVDADPPESVKFSWTYNNTRNVSPVLNSRIQSNGLTSTVTYLPQTDSELITLACWASNAVGRQTVPCLVHILPANAPEAPKACELRNDTVLEVVCVAGSDGGLTQYFMLEVVGGDLLYASESATGKGQFGDANGQVDNELSTLNDQATSAPIFRMQENSPQFRLNNLEPGREYQFLVYAVNAKGRSEPPVVIERVRVAAQLGPYDESILSEDPTPAETTHHVGGSGSSAGGPSGVGAGASIGSGPEKESTLLILAAVVAIGAVIVTSIIVAGIVVVCRHRPRPPEPQEVRKSMRPARNDVPSMYIEEDELNELEEGGGRAAEIRARITPASSHLCHGAGAMSATGGGSGVSGGIVGVAGPHHYISESFIQYAQPSLNGTIPKSILNKL</sequence>
<feature type="region of interest" description="Disordered" evidence="1">
    <location>
        <begin position="612"/>
        <end position="648"/>
    </location>
</feature>
<gene>
    <name evidence="4" type="ORF">AWZ03_011783</name>
</gene>
<dbReference type="OMA" id="TRNFRVN"/>
<dbReference type="SUPFAM" id="SSF49265">
    <property type="entry name" value="Fibronectin type III"/>
    <property type="match status" value="1"/>
</dbReference>
<evidence type="ECO:0000313" key="4">
    <source>
        <dbReference type="EMBL" id="TDG41796.1"/>
    </source>
</evidence>
<dbReference type="InterPro" id="IPR007110">
    <property type="entry name" value="Ig-like_dom"/>
</dbReference>
<dbReference type="Pfam" id="PF13895">
    <property type="entry name" value="Ig_2"/>
    <property type="match status" value="1"/>
</dbReference>
<dbReference type="OrthoDB" id="6250964at2759"/>
<evidence type="ECO:0000313" key="5">
    <source>
        <dbReference type="Proteomes" id="UP000295192"/>
    </source>
</evidence>
<protein>
    <recommendedName>
        <fullName evidence="3">Ig-like domain-containing protein</fullName>
    </recommendedName>
</protein>
<organism evidence="4 5">
    <name type="scientific">Drosophila navojoa</name>
    <name type="common">Fruit fly</name>
    <dbReference type="NCBI Taxonomy" id="7232"/>
    <lineage>
        <taxon>Eukaryota</taxon>
        <taxon>Metazoa</taxon>
        <taxon>Ecdysozoa</taxon>
        <taxon>Arthropoda</taxon>
        <taxon>Hexapoda</taxon>
        <taxon>Insecta</taxon>
        <taxon>Pterygota</taxon>
        <taxon>Neoptera</taxon>
        <taxon>Endopterygota</taxon>
        <taxon>Diptera</taxon>
        <taxon>Brachycera</taxon>
        <taxon>Muscomorpha</taxon>
        <taxon>Ephydroidea</taxon>
        <taxon>Drosophilidae</taxon>
        <taxon>Drosophila</taxon>
    </lineage>
</organism>
<dbReference type="InterPro" id="IPR003599">
    <property type="entry name" value="Ig_sub"/>
</dbReference>
<accession>A0A484AZ53</accession>
<keyword evidence="2" id="KW-0472">Membrane</keyword>
<keyword evidence="5" id="KW-1185">Reference proteome</keyword>
<dbReference type="CDD" id="cd00063">
    <property type="entry name" value="FN3"/>
    <property type="match status" value="1"/>
</dbReference>
<dbReference type="AlphaFoldDB" id="A0A484AZ53"/>
<dbReference type="EMBL" id="LSRL02000308">
    <property type="protein sequence ID" value="TDG41796.1"/>
    <property type="molecule type" value="Genomic_DNA"/>
</dbReference>
<keyword evidence="2" id="KW-1133">Transmembrane helix</keyword>
<dbReference type="PANTHER" id="PTHR23278">
    <property type="entry name" value="SIDESTEP PROTEIN"/>
    <property type="match status" value="1"/>
</dbReference>
<dbReference type="InterPro" id="IPR036179">
    <property type="entry name" value="Ig-like_dom_sf"/>
</dbReference>
<feature type="compositionally biased region" description="Low complexity" evidence="1">
    <location>
        <begin position="15"/>
        <end position="32"/>
    </location>
</feature>
<evidence type="ECO:0000256" key="1">
    <source>
        <dbReference type="SAM" id="MobiDB-lite"/>
    </source>
</evidence>
<feature type="domain" description="Ig-like" evidence="3">
    <location>
        <begin position="68"/>
        <end position="197"/>
    </location>
</feature>
<evidence type="ECO:0000256" key="2">
    <source>
        <dbReference type="SAM" id="Phobius"/>
    </source>
</evidence>
<dbReference type="InterPro" id="IPR003598">
    <property type="entry name" value="Ig_sub2"/>
</dbReference>
<dbReference type="InterPro" id="IPR013783">
    <property type="entry name" value="Ig-like_fold"/>
</dbReference>
<dbReference type="STRING" id="7232.A0A484AZ53"/>
<dbReference type="Gene3D" id="2.60.40.10">
    <property type="entry name" value="Immunoglobulins"/>
    <property type="match status" value="5"/>
</dbReference>
<dbReference type="InterPro" id="IPR003961">
    <property type="entry name" value="FN3_dom"/>
</dbReference>
<dbReference type="InterPro" id="IPR036116">
    <property type="entry name" value="FN3_sf"/>
</dbReference>
<feature type="compositionally biased region" description="Gly residues" evidence="1">
    <location>
        <begin position="629"/>
        <end position="647"/>
    </location>
</feature>
<dbReference type="SMART" id="SM00409">
    <property type="entry name" value="IG"/>
    <property type="match status" value="2"/>
</dbReference>
<evidence type="ECO:0000259" key="3">
    <source>
        <dbReference type="PROSITE" id="PS50835"/>
    </source>
</evidence>
<name>A0A484AZ53_DRONA</name>
<dbReference type="PROSITE" id="PS50835">
    <property type="entry name" value="IG_LIKE"/>
    <property type="match status" value="2"/>
</dbReference>